<sequence>MIKYGNIYGGVFLFQIGDNIVYPMHGAGKIKAIEEKEVLGKKQQYYVIKMSISNLHLMIPAGNIINSGLRPVTDLMALENIIEIFKHGESDRSLVWKQRFKVNSEKIKTGKIQEGAEVVRDLMRMQKEKALNGSEKKMLVNAREFLISELELIEGISEQQFRSFC</sequence>
<dbReference type="SMART" id="SM01058">
    <property type="entry name" value="CarD_TRCF"/>
    <property type="match status" value="1"/>
</dbReference>
<gene>
    <name evidence="2" type="ORF">P4T90_01090</name>
</gene>
<dbReference type="Proteomes" id="UP001341444">
    <property type="component" value="Unassembled WGS sequence"/>
</dbReference>
<dbReference type="InterPro" id="IPR042215">
    <property type="entry name" value="CarD-like_C"/>
</dbReference>
<comment type="caution">
    <text evidence="2">The sequence shown here is derived from an EMBL/GenBank/DDBJ whole genome shotgun (WGS) entry which is preliminary data.</text>
</comment>
<keyword evidence="3" id="KW-1185">Reference proteome</keyword>
<evidence type="ECO:0000313" key="3">
    <source>
        <dbReference type="Proteomes" id="UP001341444"/>
    </source>
</evidence>
<dbReference type="Gene3D" id="2.40.10.170">
    <property type="match status" value="1"/>
</dbReference>
<dbReference type="InterPro" id="IPR052531">
    <property type="entry name" value="CarD-like_regulator"/>
</dbReference>
<dbReference type="EMBL" id="JARMAB010000002">
    <property type="protein sequence ID" value="MED1201681.1"/>
    <property type="molecule type" value="Genomic_DNA"/>
</dbReference>
<dbReference type="SUPFAM" id="SSF141259">
    <property type="entry name" value="CarD-like"/>
    <property type="match status" value="1"/>
</dbReference>
<protein>
    <submittedName>
        <fullName evidence="2">CarD family transcriptional regulator</fullName>
    </submittedName>
</protein>
<proteinExistence type="predicted"/>
<dbReference type="Pfam" id="PF21095">
    <property type="entry name" value="CarD_C"/>
    <property type="match status" value="1"/>
</dbReference>
<dbReference type="PANTHER" id="PTHR38447:SF1">
    <property type="entry name" value="RNA POLYMERASE-BINDING TRANSCRIPTION FACTOR CARD"/>
    <property type="match status" value="1"/>
</dbReference>
<dbReference type="PANTHER" id="PTHR38447">
    <property type="entry name" value="TRANSCRIPTION FACTOR YDEB-RELATED"/>
    <property type="match status" value="1"/>
</dbReference>
<evidence type="ECO:0000313" key="2">
    <source>
        <dbReference type="EMBL" id="MED1201681.1"/>
    </source>
</evidence>
<dbReference type="InterPro" id="IPR036101">
    <property type="entry name" value="CarD-like/TRCF_RID_sf"/>
</dbReference>
<dbReference type="Gene3D" id="1.20.58.1290">
    <property type="entry name" value="CarD-like, C-terminal domain"/>
    <property type="match status" value="1"/>
</dbReference>
<name>A0ABU6MCE4_9BACI</name>
<dbReference type="InterPro" id="IPR003711">
    <property type="entry name" value="CarD-like/TRCF_RID"/>
</dbReference>
<dbReference type="InterPro" id="IPR048792">
    <property type="entry name" value="CarD_C"/>
</dbReference>
<feature type="domain" description="CarD-like/TRCF RNAP-interacting" evidence="1">
    <location>
        <begin position="13"/>
        <end position="123"/>
    </location>
</feature>
<dbReference type="RefSeq" id="WP_066263530.1">
    <property type="nucleotide sequence ID" value="NZ_JARMAB010000002.1"/>
</dbReference>
<reference evidence="2 3" key="1">
    <citation type="submission" date="2023-03" db="EMBL/GenBank/DDBJ databases">
        <title>Bacillus Genome Sequencing.</title>
        <authorList>
            <person name="Dunlap C."/>
        </authorList>
    </citation>
    <scope>NUCLEOTIDE SEQUENCE [LARGE SCALE GENOMIC DNA]</scope>
    <source>
        <strain evidence="2 3">B-23453</strain>
    </source>
</reference>
<accession>A0ABU6MCE4</accession>
<dbReference type="Pfam" id="PF02559">
    <property type="entry name" value="CarD_TRCF_RID"/>
    <property type="match status" value="1"/>
</dbReference>
<evidence type="ECO:0000259" key="1">
    <source>
        <dbReference type="SMART" id="SM01058"/>
    </source>
</evidence>
<organism evidence="2 3">
    <name type="scientific">Heyndrickxia acidicola</name>
    <dbReference type="NCBI Taxonomy" id="209389"/>
    <lineage>
        <taxon>Bacteria</taxon>
        <taxon>Bacillati</taxon>
        <taxon>Bacillota</taxon>
        <taxon>Bacilli</taxon>
        <taxon>Bacillales</taxon>
        <taxon>Bacillaceae</taxon>
        <taxon>Heyndrickxia</taxon>
    </lineage>
</organism>